<dbReference type="EMBL" id="CAJRGZ010000023">
    <property type="protein sequence ID" value="CAG5177988.1"/>
    <property type="molecule type" value="Genomic_DNA"/>
</dbReference>
<evidence type="ECO:0000256" key="3">
    <source>
        <dbReference type="ARBA" id="ARBA00022448"/>
    </source>
</evidence>
<dbReference type="Proteomes" id="UP000676310">
    <property type="component" value="Unassembled WGS sequence"/>
</dbReference>
<dbReference type="PANTHER" id="PTHR12289:SF41">
    <property type="entry name" value="FAILED AXON CONNECTIONS-RELATED"/>
    <property type="match status" value="1"/>
</dbReference>
<dbReference type="InterPro" id="IPR050931">
    <property type="entry name" value="Mito_Protein_Transport_Metaxin"/>
</dbReference>
<dbReference type="AlphaFoldDB" id="A0A8J2N901"/>
<keyword evidence="11" id="KW-1185">Reference proteome</keyword>
<evidence type="ECO:0000256" key="5">
    <source>
        <dbReference type="ARBA" id="ARBA00022927"/>
    </source>
</evidence>
<dbReference type="GO" id="GO:0015031">
    <property type="term" value="P:protein transport"/>
    <property type="evidence" value="ECO:0007669"/>
    <property type="project" value="UniProtKB-KW"/>
</dbReference>
<accession>A0A8J2N901</accession>
<comment type="subcellular location">
    <subcellularLocation>
        <location evidence="1">Mitochondrion outer membrane</location>
    </subcellularLocation>
</comment>
<dbReference type="Pfam" id="PF17171">
    <property type="entry name" value="GST_C_6"/>
    <property type="match status" value="1"/>
</dbReference>
<dbReference type="Pfam" id="PF10568">
    <property type="entry name" value="Tom37"/>
    <property type="match status" value="1"/>
</dbReference>
<keyword evidence="5" id="KW-0653">Protein transport</keyword>
<keyword evidence="3" id="KW-0813">Transport</keyword>
<dbReference type="InterPro" id="IPR033468">
    <property type="entry name" value="Metaxin_GST"/>
</dbReference>
<dbReference type="InterPro" id="IPR036282">
    <property type="entry name" value="Glutathione-S-Trfase_C_sf"/>
</dbReference>
<evidence type="ECO:0000259" key="8">
    <source>
        <dbReference type="Pfam" id="PF10568"/>
    </source>
</evidence>
<evidence type="ECO:0000256" key="7">
    <source>
        <dbReference type="ARBA" id="ARBA00023136"/>
    </source>
</evidence>
<dbReference type="RefSeq" id="XP_043172043.1">
    <property type="nucleotide sequence ID" value="XM_043316108.1"/>
</dbReference>
<dbReference type="InterPro" id="IPR019564">
    <property type="entry name" value="Sam37/metaxin_N"/>
</dbReference>
<protein>
    <recommendedName>
        <fullName evidence="12">Mitochondrial outer membrane transport complex Sam37/metaxin N-terminal domain-containing protein</fullName>
    </recommendedName>
</protein>
<gene>
    <name evidence="10" type="ORF">ALTATR162_LOCUS8478</name>
</gene>
<evidence type="ECO:0000313" key="10">
    <source>
        <dbReference type="EMBL" id="CAG5177988.1"/>
    </source>
</evidence>
<dbReference type="SUPFAM" id="SSF47616">
    <property type="entry name" value="GST C-terminal domain-like"/>
    <property type="match status" value="1"/>
</dbReference>
<name>A0A8J2N901_9PLEO</name>
<keyword evidence="6" id="KW-0496">Mitochondrion</keyword>
<comment type="caution">
    <text evidence="10">The sequence shown here is derived from an EMBL/GenBank/DDBJ whole genome shotgun (WGS) entry which is preliminary data.</text>
</comment>
<evidence type="ECO:0000259" key="9">
    <source>
        <dbReference type="Pfam" id="PF17171"/>
    </source>
</evidence>
<feature type="domain" description="Metaxin glutathione S-transferase" evidence="9">
    <location>
        <begin position="232"/>
        <end position="292"/>
    </location>
</feature>
<dbReference type="PANTHER" id="PTHR12289">
    <property type="entry name" value="METAXIN RELATED"/>
    <property type="match status" value="1"/>
</dbReference>
<evidence type="ECO:0000313" key="11">
    <source>
        <dbReference type="Proteomes" id="UP000676310"/>
    </source>
</evidence>
<sequence>MVLELHVWGPAFGLPSIEPECIATIAYCQRVVPRGEWSLVVEHNPTVGTTESLPILFDDDVATASGFEDIVAYLRNYPTVTNDLDVNLSTRQQTDRTAFITFLQSTATPLIDLSLYVSAENYNTTTSSAYTAILPWYANYTVPPKRRDLARARTAHMGLSSLDVDTTAEEGFAPGRGTASSEYEAAKRAAGIPTESQPNAMSMGRGKGLGGLLGGQVYAARFRLDALSGELLDPLSDLLGKHDYLFRGEQPSSLDCLAFGYLSLLYYPPVPQAWLRETIQTKYPRIGAYLGRLYKALFRSEQVNSADVWSVSTGAMKTPRSTSLPWAARSETFASSTLSGAKEILGNMPGLSFLARRNNVVVSEPLVVSKHIKSELPSPLFINTLVGVTTVLAVGLASLAVHHRRSPREGELIFWALRLTNGLGEAGSILSIFANQLHGGALHSQF</sequence>
<dbReference type="GO" id="GO:0001401">
    <property type="term" value="C:SAM complex"/>
    <property type="evidence" value="ECO:0007669"/>
    <property type="project" value="InterPro"/>
</dbReference>
<dbReference type="OrthoDB" id="5599269at2759"/>
<evidence type="ECO:0008006" key="12">
    <source>
        <dbReference type="Google" id="ProtNLM"/>
    </source>
</evidence>
<reference evidence="10" key="1">
    <citation type="submission" date="2021-05" db="EMBL/GenBank/DDBJ databases">
        <authorList>
            <person name="Stam R."/>
        </authorList>
    </citation>
    <scope>NUCLEOTIDE SEQUENCE</scope>
    <source>
        <strain evidence="10">CS162</strain>
    </source>
</reference>
<evidence type="ECO:0000256" key="4">
    <source>
        <dbReference type="ARBA" id="ARBA00022787"/>
    </source>
</evidence>
<feature type="domain" description="Mitochondrial outer membrane transport complex Sam37/metaxin N-terminal" evidence="8">
    <location>
        <begin position="21"/>
        <end position="147"/>
    </location>
</feature>
<proteinExistence type="inferred from homology"/>
<dbReference type="GeneID" id="67020592"/>
<comment type="similarity">
    <text evidence="2">Belongs to the metaxin family.</text>
</comment>
<dbReference type="GO" id="GO:0007005">
    <property type="term" value="P:mitochondrion organization"/>
    <property type="evidence" value="ECO:0007669"/>
    <property type="project" value="TreeGrafter"/>
</dbReference>
<organism evidence="10 11">
    <name type="scientific">Alternaria atra</name>
    <dbReference type="NCBI Taxonomy" id="119953"/>
    <lineage>
        <taxon>Eukaryota</taxon>
        <taxon>Fungi</taxon>
        <taxon>Dikarya</taxon>
        <taxon>Ascomycota</taxon>
        <taxon>Pezizomycotina</taxon>
        <taxon>Dothideomycetes</taxon>
        <taxon>Pleosporomycetidae</taxon>
        <taxon>Pleosporales</taxon>
        <taxon>Pleosporineae</taxon>
        <taxon>Pleosporaceae</taxon>
        <taxon>Alternaria</taxon>
        <taxon>Alternaria sect. Ulocladioides</taxon>
    </lineage>
</organism>
<evidence type="ECO:0000256" key="2">
    <source>
        <dbReference type="ARBA" id="ARBA00009170"/>
    </source>
</evidence>
<dbReference type="CDD" id="cd03193">
    <property type="entry name" value="GST_C_Metaxin"/>
    <property type="match status" value="1"/>
</dbReference>
<keyword evidence="7" id="KW-0472">Membrane</keyword>
<evidence type="ECO:0000256" key="6">
    <source>
        <dbReference type="ARBA" id="ARBA00023128"/>
    </source>
</evidence>
<evidence type="ECO:0000256" key="1">
    <source>
        <dbReference type="ARBA" id="ARBA00004294"/>
    </source>
</evidence>
<keyword evidence="4" id="KW-1000">Mitochondrion outer membrane</keyword>